<evidence type="ECO:0000256" key="10">
    <source>
        <dbReference type="ARBA" id="ARBA00023136"/>
    </source>
</evidence>
<dbReference type="Proteomes" id="UP000002334">
    <property type="component" value="Chromosome"/>
</dbReference>
<evidence type="ECO:0000259" key="14">
    <source>
        <dbReference type="PROSITE" id="PS50893"/>
    </source>
</evidence>
<evidence type="ECO:0000313" key="15">
    <source>
        <dbReference type="EMBL" id="ACQ67292.1"/>
    </source>
</evidence>
<dbReference type="InterPro" id="IPR025857">
    <property type="entry name" value="MacB_PCD"/>
</dbReference>
<evidence type="ECO:0000256" key="9">
    <source>
        <dbReference type="ARBA" id="ARBA00022989"/>
    </source>
</evidence>
<organism evidence="15 16">
    <name type="scientific">Hamiltonella defensa subsp. Acyrthosiphon pisum (strain 5AT)</name>
    <dbReference type="NCBI Taxonomy" id="572265"/>
    <lineage>
        <taxon>Bacteria</taxon>
        <taxon>Pseudomonadati</taxon>
        <taxon>Pseudomonadota</taxon>
        <taxon>Gammaproteobacteria</taxon>
        <taxon>Enterobacterales</taxon>
        <taxon>Enterobacteriaceae</taxon>
        <taxon>aphid secondary symbionts</taxon>
        <taxon>Candidatus Williamhamiltonella</taxon>
    </lineage>
</organism>
<dbReference type="InterPro" id="IPR027417">
    <property type="entry name" value="P-loop_NTPase"/>
</dbReference>
<dbReference type="eggNOG" id="COG1136">
    <property type="taxonomic scope" value="Bacteria"/>
</dbReference>
<dbReference type="CDD" id="cd03255">
    <property type="entry name" value="ABC_MJ0796_LolCDE_FtsE"/>
    <property type="match status" value="1"/>
</dbReference>
<dbReference type="Pfam" id="PF02687">
    <property type="entry name" value="FtsX"/>
    <property type="match status" value="1"/>
</dbReference>
<keyword evidence="6" id="KW-0547">Nucleotide-binding</keyword>
<accession>C4K3Z9</accession>
<dbReference type="PROSITE" id="PS00211">
    <property type="entry name" value="ABC_TRANSPORTER_1"/>
    <property type="match status" value="1"/>
</dbReference>
<keyword evidence="11" id="KW-0046">Antibiotic resistance</keyword>
<feature type="transmembrane region" description="Helical" evidence="13">
    <location>
        <begin position="542"/>
        <end position="567"/>
    </location>
</feature>
<dbReference type="KEGG" id="hde:HDEF_0539"/>
<evidence type="ECO:0000256" key="2">
    <source>
        <dbReference type="ARBA" id="ARBA00022448"/>
    </source>
</evidence>
<dbReference type="NCBIfam" id="NF007826">
    <property type="entry name" value="PRK10535.1"/>
    <property type="match status" value="1"/>
</dbReference>
<dbReference type="PANTHER" id="PTHR30572">
    <property type="entry name" value="MEMBRANE COMPONENT OF TRANSPORTER-RELATED"/>
    <property type="match status" value="1"/>
</dbReference>
<dbReference type="InterPro" id="IPR050250">
    <property type="entry name" value="Macrolide_Exporter_MacB"/>
</dbReference>
<evidence type="ECO:0000256" key="11">
    <source>
        <dbReference type="ARBA" id="ARBA00023251"/>
    </source>
</evidence>
<protein>
    <submittedName>
        <fullName evidence="15">ABC-type antimicrobial peptide transport system, permease</fullName>
    </submittedName>
</protein>
<dbReference type="SMART" id="SM00382">
    <property type="entry name" value="AAA"/>
    <property type="match status" value="1"/>
</dbReference>
<keyword evidence="7" id="KW-0067">ATP-binding</keyword>
<evidence type="ECO:0000256" key="13">
    <source>
        <dbReference type="SAM" id="Phobius"/>
    </source>
</evidence>
<dbReference type="FunFam" id="3.40.50.300:FF:000032">
    <property type="entry name" value="Export ABC transporter ATP-binding protein"/>
    <property type="match status" value="1"/>
</dbReference>
<dbReference type="GO" id="GO:0005524">
    <property type="term" value="F:ATP binding"/>
    <property type="evidence" value="ECO:0007669"/>
    <property type="project" value="UniProtKB-KW"/>
</dbReference>
<evidence type="ECO:0000313" key="16">
    <source>
        <dbReference type="Proteomes" id="UP000002334"/>
    </source>
</evidence>
<dbReference type="eggNOG" id="COG0577">
    <property type="taxonomic scope" value="Bacteria"/>
</dbReference>
<dbReference type="GO" id="GO:0046677">
    <property type="term" value="P:response to antibiotic"/>
    <property type="evidence" value="ECO:0007669"/>
    <property type="project" value="UniProtKB-KW"/>
</dbReference>
<dbReference type="GO" id="GO:0016887">
    <property type="term" value="F:ATP hydrolysis activity"/>
    <property type="evidence" value="ECO:0007669"/>
    <property type="project" value="InterPro"/>
</dbReference>
<evidence type="ECO:0000256" key="5">
    <source>
        <dbReference type="ARBA" id="ARBA00022692"/>
    </source>
</evidence>
<evidence type="ECO:0000256" key="12">
    <source>
        <dbReference type="ARBA" id="ARBA00038388"/>
    </source>
</evidence>
<dbReference type="GeneID" id="66260421"/>
<dbReference type="GO" id="GO:1902495">
    <property type="term" value="C:transmembrane transporter complex"/>
    <property type="evidence" value="ECO:0007669"/>
    <property type="project" value="UniProtKB-ARBA"/>
</dbReference>
<dbReference type="Pfam" id="PF12704">
    <property type="entry name" value="MacB_PCD"/>
    <property type="match status" value="1"/>
</dbReference>
<keyword evidence="9 13" id="KW-1133">Transmembrane helix</keyword>
<gene>
    <name evidence="15" type="ordered locus">HDEF_0539</name>
</gene>
<keyword evidence="8" id="KW-1278">Translocase</keyword>
<feature type="transmembrane region" description="Helical" evidence="13">
    <location>
        <begin position="292"/>
        <end position="312"/>
    </location>
</feature>
<dbReference type="GO" id="GO:0022857">
    <property type="term" value="F:transmembrane transporter activity"/>
    <property type="evidence" value="ECO:0007669"/>
    <property type="project" value="TreeGrafter"/>
</dbReference>
<sequence length="667" mass="73597">MRGNSHVRFLREWALAACLPNQSVRRSYQSGEESLDVLKNISLKIYSGELVAIIGASGWGKSTLMNILGYLDQATSGTYYIAGQNVVDLNNDDLAILRREYFGFIFQRYHLLPHLSAAHNVEIPAIYAGSPKNERKKRAVTLLTRLGLGERINYRPNQLYQLSGGQQQRVSIARALMNGGQIILADEPTGALDSHSSVEVMNILKQLQQKGHTVIVVTHNPEVANQADRTIEIKDGEIISDSGYQPTQELKKAPEPSSPSVEQASCQQWVGRLHEALLMAWRAMLSNKMRTALTMLGIIIGIASVVSILVVGDAAQQKVLANIRAIGTNTISIYPGRDYGDDDPSNRQALIYEDIAALQAQSYISAISPIISGNIRLRSGNIDVASTILGVGGQYFKAYGIKIQNGERILERQVRDQSQVVVIDKNTQRRLFPRTKDVIGKEILVGNIPMTVVGIAKEKQSMYGNNNALRIWIPYSTMTNLFTGRSYFDAITVRIKEGYNNNEAEQQLIRLLTLRHGKKDIYTFNVNTVLKTAEKTTRTMQLFLSLVAAISLVVGGIGVMNIMLVSVTERTREIGIRMAVGARSSDVLQQFLIEAVLVCLVGGTIGILLSFCIGFAVEFFLPTWSLTFSSIALFIAFFCSTMIGIVFGYLPARHASRLNPIDALAPE</sequence>
<dbReference type="InterPro" id="IPR017871">
    <property type="entry name" value="ABC_transporter-like_CS"/>
</dbReference>
<keyword evidence="16" id="KW-1185">Reference proteome</keyword>
<dbReference type="EMBL" id="CP001277">
    <property type="protein sequence ID" value="ACQ67292.1"/>
    <property type="molecule type" value="Genomic_DNA"/>
</dbReference>
<evidence type="ECO:0000256" key="3">
    <source>
        <dbReference type="ARBA" id="ARBA00022475"/>
    </source>
</evidence>
<keyword evidence="3" id="KW-1003">Cell membrane</keyword>
<name>C4K3Z9_HAMD5</name>
<keyword evidence="10 13" id="KW-0472">Membrane</keyword>
<evidence type="ECO:0000256" key="1">
    <source>
        <dbReference type="ARBA" id="ARBA00004429"/>
    </source>
</evidence>
<dbReference type="PROSITE" id="PS50893">
    <property type="entry name" value="ABC_TRANSPORTER_2"/>
    <property type="match status" value="1"/>
</dbReference>
<feature type="domain" description="ABC transporter" evidence="14">
    <location>
        <begin position="19"/>
        <end position="260"/>
    </location>
</feature>
<dbReference type="InterPro" id="IPR003593">
    <property type="entry name" value="AAA+_ATPase"/>
</dbReference>
<dbReference type="GO" id="GO:0005886">
    <property type="term" value="C:plasma membrane"/>
    <property type="evidence" value="ECO:0007669"/>
    <property type="project" value="UniProtKB-SubCell"/>
</dbReference>
<evidence type="ECO:0000256" key="7">
    <source>
        <dbReference type="ARBA" id="ARBA00022840"/>
    </source>
</evidence>
<dbReference type="InterPro" id="IPR017911">
    <property type="entry name" value="MacB-like_ATP-bd"/>
</dbReference>
<dbReference type="InterPro" id="IPR003838">
    <property type="entry name" value="ABC3_permease_C"/>
</dbReference>
<dbReference type="AlphaFoldDB" id="C4K3Z9"/>
<feature type="transmembrane region" description="Helical" evidence="13">
    <location>
        <begin position="628"/>
        <end position="650"/>
    </location>
</feature>
<keyword evidence="4" id="KW-0997">Cell inner membrane</keyword>
<proteinExistence type="inferred from homology"/>
<comment type="similarity">
    <text evidence="12">Belongs to the ABC transporter superfamily. Macrolide exporter (TC 3.A.1.122) family.</text>
</comment>
<dbReference type="Pfam" id="PF00005">
    <property type="entry name" value="ABC_tran"/>
    <property type="match status" value="1"/>
</dbReference>
<dbReference type="InterPro" id="IPR003439">
    <property type="entry name" value="ABC_transporter-like_ATP-bd"/>
</dbReference>
<evidence type="ECO:0000256" key="6">
    <source>
        <dbReference type="ARBA" id="ARBA00022741"/>
    </source>
</evidence>
<dbReference type="STRING" id="572265.HDEF_0539"/>
<reference evidence="15 16" key="1">
    <citation type="journal article" date="2009" name="Proc. Natl. Acad. Sci. U.S.A.">
        <title>Hamiltonella defensa, genome evolution of protective bacterial endosymbiont from pathogenic ancestors.</title>
        <authorList>
            <person name="Degnan P.H."/>
            <person name="Yu Y."/>
            <person name="Sisneros N."/>
            <person name="Wing R.A."/>
            <person name="Moran N.A."/>
        </authorList>
    </citation>
    <scope>NUCLEOTIDE SEQUENCE [LARGE SCALE GENOMIC DNA]</scope>
    <source>
        <strain evidence="16">5AT</strain>
    </source>
</reference>
<keyword evidence="2" id="KW-0813">Transport</keyword>
<dbReference type="HOGENOM" id="CLU_000604_78_3_6"/>
<keyword evidence="5 13" id="KW-0812">Transmembrane</keyword>
<dbReference type="RefSeq" id="WP_015873117.1">
    <property type="nucleotide sequence ID" value="NC_012751.1"/>
</dbReference>
<dbReference type="PANTHER" id="PTHR30572:SF7">
    <property type="entry name" value="MACROLIDE EXPORT ATP-BINDING_PERMEASE PROTEIN MACB"/>
    <property type="match status" value="1"/>
</dbReference>
<feature type="transmembrane region" description="Helical" evidence="13">
    <location>
        <begin position="591"/>
        <end position="616"/>
    </location>
</feature>
<dbReference type="SUPFAM" id="SSF52540">
    <property type="entry name" value="P-loop containing nucleoside triphosphate hydrolases"/>
    <property type="match status" value="1"/>
</dbReference>
<dbReference type="Gene3D" id="3.40.50.300">
    <property type="entry name" value="P-loop containing nucleotide triphosphate hydrolases"/>
    <property type="match status" value="1"/>
</dbReference>
<evidence type="ECO:0000256" key="4">
    <source>
        <dbReference type="ARBA" id="ARBA00022519"/>
    </source>
</evidence>
<evidence type="ECO:0000256" key="8">
    <source>
        <dbReference type="ARBA" id="ARBA00022967"/>
    </source>
</evidence>
<comment type="subcellular location">
    <subcellularLocation>
        <location evidence="1">Cell inner membrane</location>
        <topology evidence="1">Multi-pass membrane protein</topology>
    </subcellularLocation>
</comment>